<accession>A0A1I4ZX00</accession>
<gene>
    <name evidence="2" type="ORF">SAMN05216207_101665</name>
</gene>
<sequence>MVGRGPGSRAAVRIVVAGWPSFVDGEATAGDLLAMARVAEALRGPGRRVEQLFSPVLDAAAESATSVDPHGCSLLVFACGPVRGRQVAALHERFAAARRIAVGVSVPDPADPAATGFDRILARDTGGSPAATADLCRHAPDPLPVPVVGVVLAPGQPEYGDRRRHDAVHTALEDWLTGLDAARLPLDTRVDPRDWRHAATADQFRAVLERLDVVVTTRLHGLVLGLRAGVPVLAVDPVAGGAKVAAQGRVLGWPVLDADDVTGPCGRATLDQAWRWCTDAAGRARTLAAGRGTDPVLTALQEETAG</sequence>
<dbReference type="InterPro" id="IPR007345">
    <property type="entry name" value="Polysacch_pyruvyl_Trfase"/>
</dbReference>
<evidence type="ECO:0000259" key="1">
    <source>
        <dbReference type="Pfam" id="PF04230"/>
    </source>
</evidence>
<dbReference type="GO" id="GO:0016740">
    <property type="term" value="F:transferase activity"/>
    <property type="evidence" value="ECO:0007669"/>
    <property type="project" value="UniProtKB-KW"/>
</dbReference>
<dbReference type="Proteomes" id="UP000199614">
    <property type="component" value="Unassembled WGS sequence"/>
</dbReference>
<keyword evidence="3" id="KW-1185">Reference proteome</keyword>
<keyword evidence="2" id="KW-0808">Transferase</keyword>
<dbReference type="EMBL" id="FOUY01000016">
    <property type="protein sequence ID" value="SFN54774.1"/>
    <property type="molecule type" value="Genomic_DNA"/>
</dbReference>
<evidence type="ECO:0000313" key="3">
    <source>
        <dbReference type="Proteomes" id="UP000199614"/>
    </source>
</evidence>
<evidence type="ECO:0000313" key="2">
    <source>
        <dbReference type="EMBL" id="SFN54774.1"/>
    </source>
</evidence>
<organism evidence="2 3">
    <name type="scientific">Pseudonocardia ammonioxydans</name>
    <dbReference type="NCBI Taxonomy" id="260086"/>
    <lineage>
        <taxon>Bacteria</taxon>
        <taxon>Bacillati</taxon>
        <taxon>Actinomycetota</taxon>
        <taxon>Actinomycetes</taxon>
        <taxon>Pseudonocardiales</taxon>
        <taxon>Pseudonocardiaceae</taxon>
        <taxon>Pseudonocardia</taxon>
    </lineage>
</organism>
<dbReference type="Pfam" id="PF04230">
    <property type="entry name" value="PS_pyruv_trans"/>
    <property type="match status" value="1"/>
</dbReference>
<protein>
    <submittedName>
        <fullName evidence="2">Polysaccharide pyruvyl transferase</fullName>
    </submittedName>
</protein>
<reference evidence="2 3" key="1">
    <citation type="submission" date="2016-10" db="EMBL/GenBank/DDBJ databases">
        <authorList>
            <person name="de Groot N.N."/>
        </authorList>
    </citation>
    <scope>NUCLEOTIDE SEQUENCE [LARGE SCALE GENOMIC DNA]</scope>
    <source>
        <strain evidence="2 3">CGMCC 4.1877</strain>
    </source>
</reference>
<dbReference type="AlphaFoldDB" id="A0A1I4ZX00"/>
<feature type="domain" description="Polysaccharide pyruvyl transferase" evidence="1">
    <location>
        <begin position="199"/>
        <end position="236"/>
    </location>
</feature>
<name>A0A1I4ZX00_PSUAM</name>
<proteinExistence type="predicted"/>
<dbReference type="STRING" id="260086.SAMN05216207_101665"/>